<evidence type="ECO:0000313" key="2">
    <source>
        <dbReference type="Proteomes" id="UP001054945"/>
    </source>
</evidence>
<accession>A0AAV4QXY4</accession>
<gene>
    <name evidence="1" type="ORF">CEXT_332501</name>
</gene>
<comment type="caution">
    <text evidence="1">The sequence shown here is derived from an EMBL/GenBank/DDBJ whole genome shotgun (WGS) entry which is preliminary data.</text>
</comment>
<reference evidence="1 2" key="1">
    <citation type="submission" date="2021-06" db="EMBL/GenBank/DDBJ databases">
        <title>Caerostris extrusa draft genome.</title>
        <authorList>
            <person name="Kono N."/>
            <person name="Arakawa K."/>
        </authorList>
    </citation>
    <scope>NUCLEOTIDE SEQUENCE [LARGE SCALE GENOMIC DNA]</scope>
</reference>
<organism evidence="1 2">
    <name type="scientific">Caerostris extrusa</name>
    <name type="common">Bark spider</name>
    <name type="synonym">Caerostris bankana</name>
    <dbReference type="NCBI Taxonomy" id="172846"/>
    <lineage>
        <taxon>Eukaryota</taxon>
        <taxon>Metazoa</taxon>
        <taxon>Ecdysozoa</taxon>
        <taxon>Arthropoda</taxon>
        <taxon>Chelicerata</taxon>
        <taxon>Arachnida</taxon>
        <taxon>Araneae</taxon>
        <taxon>Araneomorphae</taxon>
        <taxon>Entelegynae</taxon>
        <taxon>Araneoidea</taxon>
        <taxon>Araneidae</taxon>
        <taxon>Caerostris</taxon>
    </lineage>
</organism>
<sequence>MFRKTYSGPLFLSKEETFLFLRKKSLPFLQNNRIQISSEEEEKKRKGMALGRLKARWENFILHLSCHNEQTFRGPKRNIQQDNGVEIDGEKRKTDGHVSSLPSSIHQKEKEGPGFHFLFMYYSFRCVCLKIYSNSAHSV</sequence>
<dbReference type="Proteomes" id="UP001054945">
    <property type="component" value="Unassembled WGS sequence"/>
</dbReference>
<name>A0AAV4QXY4_CAEEX</name>
<keyword evidence="2" id="KW-1185">Reference proteome</keyword>
<dbReference type="EMBL" id="BPLR01006904">
    <property type="protein sequence ID" value="GIY13194.1"/>
    <property type="molecule type" value="Genomic_DNA"/>
</dbReference>
<dbReference type="AlphaFoldDB" id="A0AAV4QXY4"/>
<protein>
    <submittedName>
        <fullName evidence="1">Uncharacterized protein</fullName>
    </submittedName>
</protein>
<proteinExistence type="predicted"/>
<evidence type="ECO:0000313" key="1">
    <source>
        <dbReference type="EMBL" id="GIY13194.1"/>
    </source>
</evidence>